<dbReference type="InterPro" id="IPR029069">
    <property type="entry name" value="HotDog_dom_sf"/>
</dbReference>
<gene>
    <name evidence="1" type="ORF">JOF56_008943</name>
</gene>
<reference evidence="1 2" key="1">
    <citation type="submission" date="2021-03" db="EMBL/GenBank/DDBJ databases">
        <title>Sequencing the genomes of 1000 actinobacteria strains.</title>
        <authorList>
            <person name="Klenk H.-P."/>
        </authorList>
    </citation>
    <scope>NUCLEOTIDE SEQUENCE [LARGE SCALE GENOMIC DNA]</scope>
    <source>
        <strain evidence="1 2">DSM 46670</strain>
    </source>
</reference>
<dbReference type="Gene3D" id="3.10.129.10">
    <property type="entry name" value="Hotdog Thioesterase"/>
    <property type="match status" value="1"/>
</dbReference>
<evidence type="ECO:0000313" key="1">
    <source>
        <dbReference type="EMBL" id="MBP2328558.1"/>
    </source>
</evidence>
<organism evidence="1 2">
    <name type="scientific">Kibdelosporangium banguiense</name>
    <dbReference type="NCBI Taxonomy" id="1365924"/>
    <lineage>
        <taxon>Bacteria</taxon>
        <taxon>Bacillati</taxon>
        <taxon>Actinomycetota</taxon>
        <taxon>Actinomycetes</taxon>
        <taxon>Pseudonocardiales</taxon>
        <taxon>Pseudonocardiaceae</taxon>
        <taxon>Kibdelosporangium</taxon>
    </lineage>
</organism>
<sequence length="128" mass="13671">MIAPASYSAASPDNPRSFAMVGDSDRMLAGWHVWLSTTTAPAANSLRPSVFAAVRGRRWPDLCLARVVGDQLLGYAASAAGRPGMTIRLELSYRAPVPLLTPLRPEQAAMLFGSIRHLDATSPSVAHD</sequence>
<name>A0ABS4TW15_9PSEU</name>
<comment type="caution">
    <text evidence="1">The sequence shown here is derived from an EMBL/GenBank/DDBJ whole genome shotgun (WGS) entry which is preliminary data.</text>
</comment>
<protein>
    <submittedName>
        <fullName evidence="1">Uncharacterized protein</fullName>
    </submittedName>
</protein>
<dbReference type="SUPFAM" id="SSF54637">
    <property type="entry name" value="Thioesterase/thiol ester dehydrase-isomerase"/>
    <property type="match status" value="1"/>
</dbReference>
<dbReference type="Proteomes" id="UP001519332">
    <property type="component" value="Unassembled WGS sequence"/>
</dbReference>
<evidence type="ECO:0000313" key="2">
    <source>
        <dbReference type="Proteomes" id="UP001519332"/>
    </source>
</evidence>
<proteinExistence type="predicted"/>
<accession>A0ABS4TW15</accession>
<dbReference type="EMBL" id="JAGINW010000001">
    <property type="protein sequence ID" value="MBP2328558.1"/>
    <property type="molecule type" value="Genomic_DNA"/>
</dbReference>
<keyword evidence="2" id="KW-1185">Reference proteome</keyword>